<dbReference type="GO" id="GO:0005524">
    <property type="term" value="F:ATP binding"/>
    <property type="evidence" value="ECO:0007669"/>
    <property type="project" value="UniProtKB-UniRule"/>
</dbReference>
<dbReference type="GO" id="GO:0004140">
    <property type="term" value="F:dephospho-CoA kinase activity"/>
    <property type="evidence" value="ECO:0007669"/>
    <property type="project" value="UniProtKB-UniRule"/>
</dbReference>
<gene>
    <name evidence="5 7" type="primary">coaE</name>
    <name evidence="7" type="ORF">H9816_06435</name>
</gene>
<evidence type="ECO:0000313" key="8">
    <source>
        <dbReference type="Proteomes" id="UP000824014"/>
    </source>
</evidence>
<keyword evidence="4 5" id="KW-0173">Coenzyme A biosynthesis</keyword>
<protein>
    <recommendedName>
        <fullName evidence="5 6">Dephospho-CoA kinase</fullName>
        <ecNumber evidence="5 6">2.7.1.24</ecNumber>
    </recommendedName>
    <alternativeName>
        <fullName evidence="5">Dephosphocoenzyme A kinase</fullName>
    </alternativeName>
</protein>
<dbReference type="InterPro" id="IPR001977">
    <property type="entry name" value="Depp_CoAkinase"/>
</dbReference>
<feature type="binding site" evidence="5">
    <location>
        <begin position="15"/>
        <end position="20"/>
    </location>
    <ligand>
        <name>ATP</name>
        <dbReference type="ChEBI" id="CHEBI:30616"/>
    </ligand>
</feature>
<dbReference type="AlphaFoldDB" id="A0A9D2DEF5"/>
<evidence type="ECO:0000256" key="3">
    <source>
        <dbReference type="ARBA" id="ARBA00022840"/>
    </source>
</evidence>
<keyword evidence="5 7" id="KW-0418">Kinase</keyword>
<comment type="similarity">
    <text evidence="1 5">Belongs to the CoaE family.</text>
</comment>
<accession>A0A9D2DEF5</accession>
<dbReference type="GO" id="GO:0015937">
    <property type="term" value="P:coenzyme A biosynthetic process"/>
    <property type="evidence" value="ECO:0007669"/>
    <property type="project" value="UniProtKB-UniRule"/>
</dbReference>
<keyword evidence="5" id="KW-0963">Cytoplasm</keyword>
<comment type="caution">
    <text evidence="7">The sequence shown here is derived from an EMBL/GenBank/DDBJ whole genome shotgun (WGS) entry which is preliminary data.</text>
</comment>
<keyword evidence="5 7" id="KW-0808">Transferase</keyword>
<evidence type="ECO:0000256" key="4">
    <source>
        <dbReference type="ARBA" id="ARBA00022993"/>
    </source>
</evidence>
<evidence type="ECO:0000313" key="7">
    <source>
        <dbReference type="EMBL" id="HIZ15530.1"/>
    </source>
</evidence>
<dbReference type="NCBIfam" id="TIGR00152">
    <property type="entry name" value="dephospho-CoA kinase"/>
    <property type="match status" value="1"/>
</dbReference>
<dbReference type="CDD" id="cd02022">
    <property type="entry name" value="DPCK"/>
    <property type="match status" value="1"/>
</dbReference>
<comment type="function">
    <text evidence="5">Catalyzes the phosphorylation of the 3'-hydroxyl group of dephosphocoenzyme A to form coenzyme A.</text>
</comment>
<dbReference type="EMBL" id="DXCC01000020">
    <property type="protein sequence ID" value="HIZ15530.1"/>
    <property type="molecule type" value="Genomic_DNA"/>
</dbReference>
<name>A0A9D2DEF5_9BACT</name>
<dbReference type="PROSITE" id="PS51219">
    <property type="entry name" value="DPCK"/>
    <property type="match status" value="1"/>
</dbReference>
<dbReference type="Pfam" id="PF01121">
    <property type="entry name" value="CoaE"/>
    <property type="match status" value="1"/>
</dbReference>
<dbReference type="SUPFAM" id="SSF52540">
    <property type="entry name" value="P-loop containing nucleoside triphosphate hydrolases"/>
    <property type="match status" value="1"/>
</dbReference>
<dbReference type="Gene3D" id="3.40.50.300">
    <property type="entry name" value="P-loop containing nucleotide triphosphate hydrolases"/>
    <property type="match status" value="1"/>
</dbReference>
<dbReference type="EC" id="2.7.1.24" evidence="5 6"/>
<organism evidence="7 8">
    <name type="scientific">Candidatus Tidjanibacter faecipullorum</name>
    <dbReference type="NCBI Taxonomy" id="2838766"/>
    <lineage>
        <taxon>Bacteria</taxon>
        <taxon>Pseudomonadati</taxon>
        <taxon>Bacteroidota</taxon>
        <taxon>Bacteroidia</taxon>
        <taxon>Bacteroidales</taxon>
        <taxon>Rikenellaceae</taxon>
        <taxon>Tidjanibacter</taxon>
    </lineage>
</organism>
<evidence type="ECO:0000256" key="1">
    <source>
        <dbReference type="ARBA" id="ARBA00009018"/>
    </source>
</evidence>
<dbReference type="HAMAP" id="MF_00376">
    <property type="entry name" value="Dephospho_CoA_kinase"/>
    <property type="match status" value="1"/>
</dbReference>
<sequence length="203" mass="22476">MSAKPLRVGVTGGIGCGKSVVCRMFALLGVPVYDSDREAKRLMNGDEELKAALVARFGTVCYVGGVLDRRYLAGVVFGDGGALADLNGLVHPVVRRDFCRWADRQQTPYVLVESAVLFESGLDRDVDRIVAVSAPEELRVRRAALRDGAAPELIRQRVRAQMEDAERERRAHAVICNDEEQLVWPQVLALDERFRREAGAAQR</sequence>
<reference evidence="7" key="1">
    <citation type="journal article" date="2021" name="PeerJ">
        <title>Extensive microbial diversity within the chicken gut microbiome revealed by metagenomics and culture.</title>
        <authorList>
            <person name="Gilroy R."/>
            <person name="Ravi A."/>
            <person name="Getino M."/>
            <person name="Pursley I."/>
            <person name="Horton D.L."/>
            <person name="Alikhan N.F."/>
            <person name="Baker D."/>
            <person name="Gharbi K."/>
            <person name="Hall N."/>
            <person name="Watson M."/>
            <person name="Adriaenssens E.M."/>
            <person name="Foster-Nyarko E."/>
            <person name="Jarju S."/>
            <person name="Secka A."/>
            <person name="Antonio M."/>
            <person name="Oren A."/>
            <person name="Chaudhuri R.R."/>
            <person name="La Ragione R."/>
            <person name="Hildebrand F."/>
            <person name="Pallen M.J."/>
        </authorList>
    </citation>
    <scope>NUCLEOTIDE SEQUENCE</scope>
    <source>
        <strain evidence="7">ChiHjej11B10-19426</strain>
    </source>
</reference>
<dbReference type="PANTHER" id="PTHR10695">
    <property type="entry name" value="DEPHOSPHO-COA KINASE-RELATED"/>
    <property type="match status" value="1"/>
</dbReference>
<dbReference type="Proteomes" id="UP000824014">
    <property type="component" value="Unassembled WGS sequence"/>
</dbReference>
<comment type="catalytic activity">
    <reaction evidence="5">
        <text>3'-dephospho-CoA + ATP = ADP + CoA + H(+)</text>
        <dbReference type="Rhea" id="RHEA:18245"/>
        <dbReference type="ChEBI" id="CHEBI:15378"/>
        <dbReference type="ChEBI" id="CHEBI:30616"/>
        <dbReference type="ChEBI" id="CHEBI:57287"/>
        <dbReference type="ChEBI" id="CHEBI:57328"/>
        <dbReference type="ChEBI" id="CHEBI:456216"/>
        <dbReference type="EC" id="2.7.1.24"/>
    </reaction>
</comment>
<evidence type="ECO:0000256" key="2">
    <source>
        <dbReference type="ARBA" id="ARBA00022741"/>
    </source>
</evidence>
<keyword evidence="2 5" id="KW-0547">Nucleotide-binding</keyword>
<dbReference type="PANTHER" id="PTHR10695:SF46">
    <property type="entry name" value="BIFUNCTIONAL COENZYME A SYNTHASE-RELATED"/>
    <property type="match status" value="1"/>
</dbReference>
<dbReference type="GO" id="GO:0005737">
    <property type="term" value="C:cytoplasm"/>
    <property type="evidence" value="ECO:0007669"/>
    <property type="project" value="UniProtKB-SubCell"/>
</dbReference>
<comment type="pathway">
    <text evidence="5">Cofactor biosynthesis; coenzyme A biosynthesis; CoA from (R)-pantothenate: step 5/5.</text>
</comment>
<keyword evidence="3 5" id="KW-0067">ATP-binding</keyword>
<evidence type="ECO:0000256" key="5">
    <source>
        <dbReference type="HAMAP-Rule" id="MF_00376"/>
    </source>
</evidence>
<proteinExistence type="inferred from homology"/>
<reference evidence="7" key="2">
    <citation type="submission" date="2021-04" db="EMBL/GenBank/DDBJ databases">
        <authorList>
            <person name="Gilroy R."/>
        </authorList>
    </citation>
    <scope>NUCLEOTIDE SEQUENCE</scope>
    <source>
        <strain evidence="7">ChiHjej11B10-19426</strain>
    </source>
</reference>
<dbReference type="InterPro" id="IPR027417">
    <property type="entry name" value="P-loop_NTPase"/>
</dbReference>
<evidence type="ECO:0000256" key="6">
    <source>
        <dbReference type="NCBIfam" id="TIGR00152"/>
    </source>
</evidence>
<comment type="subcellular location">
    <subcellularLocation>
        <location evidence="5">Cytoplasm</location>
    </subcellularLocation>
</comment>